<dbReference type="InterPro" id="IPR036182">
    <property type="entry name" value="PCuAC_sf"/>
</dbReference>
<dbReference type="InterPro" id="IPR007410">
    <property type="entry name" value="LpqE-like"/>
</dbReference>
<sequence>MRAPVLAGMACLALASGLALAGCSKPAPQENPSVAASLDATPENAPGTTLTDATVQLPAVAGNPGVAYFTLAQGSGPDRQLVAVHVDGAGRAEMHESAMKDGMMQMSPLKAVPLQSGKSVEFKPGANHVMLFDLAPTLKAGGVTELTITLDNGDKATTKAKVVAPGAAAASTAAGGSMDHMDHM</sequence>
<keyword evidence="3" id="KW-1185">Reference proteome</keyword>
<dbReference type="Pfam" id="PF04314">
    <property type="entry name" value="PCuAC"/>
    <property type="match status" value="1"/>
</dbReference>
<evidence type="ECO:0000256" key="1">
    <source>
        <dbReference type="SAM" id="SignalP"/>
    </source>
</evidence>
<dbReference type="Gene3D" id="2.60.40.1890">
    <property type="entry name" value="PCu(A)C copper chaperone"/>
    <property type="match status" value="1"/>
</dbReference>
<evidence type="ECO:0000313" key="2">
    <source>
        <dbReference type="EMBL" id="MDR6509555.1"/>
    </source>
</evidence>
<gene>
    <name evidence="2" type="ORF">J2792_000395</name>
</gene>
<feature type="chain" id="PRO_5047100555" evidence="1">
    <location>
        <begin position="22"/>
        <end position="184"/>
    </location>
</feature>
<dbReference type="PROSITE" id="PS51257">
    <property type="entry name" value="PROKAR_LIPOPROTEIN"/>
    <property type="match status" value="1"/>
</dbReference>
<proteinExistence type="predicted"/>
<protein>
    <submittedName>
        <fullName evidence="2">Copper(I)-binding protein</fullName>
    </submittedName>
</protein>
<reference evidence="2 3" key="1">
    <citation type="submission" date="2023-07" db="EMBL/GenBank/DDBJ databases">
        <title>Sorghum-associated microbial communities from plants grown in Nebraska, USA.</title>
        <authorList>
            <person name="Schachtman D."/>
        </authorList>
    </citation>
    <scope>NUCLEOTIDE SEQUENCE [LARGE SCALE GENOMIC DNA]</scope>
    <source>
        <strain evidence="2 3">DS1027</strain>
    </source>
</reference>
<comment type="caution">
    <text evidence="2">The sequence shown here is derived from an EMBL/GenBank/DDBJ whole genome shotgun (WGS) entry which is preliminary data.</text>
</comment>
<accession>A0ABU1MGU9</accession>
<dbReference type="SUPFAM" id="SSF110087">
    <property type="entry name" value="DR1885-like metal-binding protein"/>
    <property type="match status" value="1"/>
</dbReference>
<dbReference type="PANTHER" id="PTHR36302">
    <property type="entry name" value="BLR7088 PROTEIN"/>
    <property type="match status" value="1"/>
</dbReference>
<keyword evidence="1" id="KW-0732">Signal</keyword>
<evidence type="ECO:0000313" key="3">
    <source>
        <dbReference type="Proteomes" id="UP001184150"/>
    </source>
</evidence>
<dbReference type="EMBL" id="JAVDRD010000001">
    <property type="protein sequence ID" value="MDR6509555.1"/>
    <property type="molecule type" value="Genomic_DNA"/>
</dbReference>
<dbReference type="InterPro" id="IPR058248">
    <property type="entry name" value="Lxx211020-like"/>
</dbReference>
<dbReference type="PANTHER" id="PTHR36302:SF1">
    <property type="entry name" value="COPPER CHAPERONE PCU(A)C"/>
    <property type="match status" value="1"/>
</dbReference>
<name>A0ABU1MGU9_9SPHN</name>
<organism evidence="2 3">
    <name type="scientific">Novosphingobium capsulatum</name>
    <dbReference type="NCBI Taxonomy" id="13688"/>
    <lineage>
        <taxon>Bacteria</taxon>
        <taxon>Pseudomonadati</taxon>
        <taxon>Pseudomonadota</taxon>
        <taxon>Alphaproteobacteria</taxon>
        <taxon>Sphingomonadales</taxon>
        <taxon>Sphingomonadaceae</taxon>
        <taxon>Novosphingobium</taxon>
    </lineage>
</organism>
<dbReference type="Proteomes" id="UP001184150">
    <property type="component" value="Unassembled WGS sequence"/>
</dbReference>
<dbReference type="RefSeq" id="WP_309804245.1">
    <property type="nucleotide sequence ID" value="NZ_JAVDRD010000001.1"/>
</dbReference>
<feature type="signal peptide" evidence="1">
    <location>
        <begin position="1"/>
        <end position="21"/>
    </location>
</feature>